<keyword evidence="6" id="KW-1185">Reference proteome</keyword>
<dbReference type="AlphaFoldDB" id="A0A7M2SZ42"/>
<evidence type="ECO:0000256" key="2">
    <source>
        <dbReference type="ARBA" id="ARBA00023125"/>
    </source>
</evidence>
<dbReference type="InterPro" id="IPR036388">
    <property type="entry name" value="WH-like_DNA-bd_sf"/>
</dbReference>
<dbReference type="PANTHER" id="PTHR44846">
    <property type="entry name" value="MANNOSYL-D-GLYCERATE TRANSPORT/METABOLISM SYSTEM REPRESSOR MNGR-RELATED"/>
    <property type="match status" value="1"/>
</dbReference>
<sequence>MGWWTACGRRYGRPVSVRRPRAGDGGGREFQRLSDELRARMTDGTYPLRSFLPSQRHLADEFGVSRDTVQRALRELADEGWIESKQGSGSRVVKTQRIQSSTARATRSRRGVTLEPLISEAFERPEVSLDVYTLTSETLDTHIRLQAERIRGGFIAPQHIALRMLLPSRTLPLPYPRVKDDTDDPLMRARLNAITEHHTASLRGVLADLATEGLVPDVDVRIRHAPLTPAFKLYLLNGTEALHGPYEVMQRQLELADGRKVVALDVLGLGATLTHHVKDADPDSPGSVFVASMQAWFDSVWDHLTEQG</sequence>
<dbReference type="PROSITE" id="PS50949">
    <property type="entry name" value="HTH_GNTR"/>
    <property type="match status" value="1"/>
</dbReference>
<dbReference type="GO" id="GO:0045892">
    <property type="term" value="P:negative regulation of DNA-templated transcription"/>
    <property type="evidence" value="ECO:0007669"/>
    <property type="project" value="TreeGrafter"/>
</dbReference>
<dbReference type="PANTHER" id="PTHR44846:SF1">
    <property type="entry name" value="MANNOSYL-D-GLYCERATE TRANSPORT_METABOLISM SYSTEM REPRESSOR MNGR-RELATED"/>
    <property type="match status" value="1"/>
</dbReference>
<dbReference type="InterPro" id="IPR036390">
    <property type="entry name" value="WH_DNA-bd_sf"/>
</dbReference>
<evidence type="ECO:0000259" key="4">
    <source>
        <dbReference type="PROSITE" id="PS50949"/>
    </source>
</evidence>
<protein>
    <submittedName>
        <fullName evidence="5">Winged helix-turn-helix transcriptional regulator</fullName>
    </submittedName>
</protein>
<keyword evidence="3" id="KW-0804">Transcription</keyword>
<organism evidence="5 6">
    <name type="scientific">Streptomyces chromofuscus</name>
    <dbReference type="NCBI Taxonomy" id="42881"/>
    <lineage>
        <taxon>Bacteria</taxon>
        <taxon>Bacillati</taxon>
        <taxon>Actinomycetota</taxon>
        <taxon>Actinomycetes</taxon>
        <taxon>Kitasatosporales</taxon>
        <taxon>Streptomycetaceae</taxon>
        <taxon>Streptomyces</taxon>
    </lineage>
</organism>
<gene>
    <name evidence="5" type="ORF">IPT68_17030</name>
</gene>
<dbReference type="InterPro" id="IPR000524">
    <property type="entry name" value="Tscrpt_reg_HTH_GntR"/>
</dbReference>
<dbReference type="SUPFAM" id="SSF46785">
    <property type="entry name" value="Winged helix' DNA-binding domain"/>
    <property type="match status" value="1"/>
</dbReference>
<feature type="domain" description="HTH gntR-type" evidence="4">
    <location>
        <begin position="27"/>
        <end position="95"/>
    </location>
</feature>
<dbReference type="GO" id="GO:0003677">
    <property type="term" value="F:DNA binding"/>
    <property type="evidence" value="ECO:0007669"/>
    <property type="project" value="UniProtKB-KW"/>
</dbReference>
<dbReference type="Proteomes" id="UP000594008">
    <property type="component" value="Chromosome"/>
</dbReference>
<evidence type="ECO:0000313" key="5">
    <source>
        <dbReference type="EMBL" id="QOV41647.1"/>
    </source>
</evidence>
<dbReference type="GO" id="GO:0003700">
    <property type="term" value="F:DNA-binding transcription factor activity"/>
    <property type="evidence" value="ECO:0007669"/>
    <property type="project" value="InterPro"/>
</dbReference>
<evidence type="ECO:0000313" key="6">
    <source>
        <dbReference type="Proteomes" id="UP000594008"/>
    </source>
</evidence>
<evidence type="ECO:0000256" key="1">
    <source>
        <dbReference type="ARBA" id="ARBA00023015"/>
    </source>
</evidence>
<accession>A0A7M2SZ42</accession>
<dbReference type="CDD" id="cd07377">
    <property type="entry name" value="WHTH_GntR"/>
    <property type="match status" value="1"/>
</dbReference>
<keyword evidence="1" id="KW-0805">Transcription regulation</keyword>
<name>A0A7M2SZ42_STRCW</name>
<keyword evidence="2" id="KW-0238">DNA-binding</keyword>
<dbReference type="Pfam" id="PF00392">
    <property type="entry name" value="GntR"/>
    <property type="match status" value="1"/>
</dbReference>
<dbReference type="SMART" id="SM00345">
    <property type="entry name" value="HTH_GNTR"/>
    <property type="match status" value="1"/>
</dbReference>
<dbReference type="KEGG" id="schf:IPT68_17030"/>
<reference evidence="5 6" key="1">
    <citation type="submission" date="2020-10" db="EMBL/GenBank/DDBJ databases">
        <title>Streptomyces chromofuscus complate genome analysis.</title>
        <authorList>
            <person name="Anwar N."/>
        </authorList>
    </citation>
    <scope>NUCLEOTIDE SEQUENCE [LARGE SCALE GENOMIC DNA]</scope>
    <source>
        <strain evidence="5 6">DSM 40273</strain>
    </source>
</reference>
<dbReference type="Gene3D" id="1.10.10.10">
    <property type="entry name" value="Winged helix-like DNA-binding domain superfamily/Winged helix DNA-binding domain"/>
    <property type="match status" value="1"/>
</dbReference>
<evidence type="ECO:0000256" key="3">
    <source>
        <dbReference type="ARBA" id="ARBA00023163"/>
    </source>
</evidence>
<dbReference type="InterPro" id="IPR050679">
    <property type="entry name" value="Bact_HTH_transcr_reg"/>
</dbReference>
<dbReference type="EMBL" id="CP063374">
    <property type="protein sequence ID" value="QOV41647.1"/>
    <property type="molecule type" value="Genomic_DNA"/>
</dbReference>
<dbReference type="PRINTS" id="PR00035">
    <property type="entry name" value="HTHGNTR"/>
</dbReference>
<proteinExistence type="predicted"/>